<gene>
    <name evidence="5" type="primary">gspE</name>
    <name evidence="5" type="ordered locus">Rta_12600</name>
</gene>
<dbReference type="GO" id="GO:0016887">
    <property type="term" value="F:ATP hydrolysis activity"/>
    <property type="evidence" value="ECO:0007669"/>
    <property type="project" value="TreeGrafter"/>
</dbReference>
<dbReference type="PANTHER" id="PTHR30258:SF1">
    <property type="entry name" value="PROTEIN TRANSPORT PROTEIN HOFB HOMOLOG"/>
    <property type="match status" value="1"/>
</dbReference>
<reference evidence="5 6" key="2">
    <citation type="journal article" date="2011" name="PLoS ONE">
        <title>The Cyst-Dividing Bacterium Ramlibacter tataouinensis TTB310 Genome Reveals a Well-Stocked Toolbox for Adaptation to a Desert Environment.</title>
        <authorList>
            <person name="De Luca G."/>
            <person name="Barakat M."/>
            <person name="Ortet P."/>
            <person name="Fochesato S."/>
            <person name="Jourlin-Castelli C."/>
            <person name="Ansaldi M."/>
            <person name="Py B."/>
            <person name="Fichant G."/>
            <person name="Coutinho P.M."/>
            <person name="Voulhoux R."/>
            <person name="Bastien O."/>
            <person name="Marechal E."/>
            <person name="Henrissat B."/>
            <person name="Quentin Y."/>
            <person name="Noirot P."/>
            <person name="Filloux A."/>
            <person name="Mejean V."/>
            <person name="Dubow M.S."/>
            <person name="Barras F."/>
            <person name="Barbe V."/>
            <person name="Weissenbach J."/>
            <person name="Mihalcescu I."/>
            <person name="Vermeglio A."/>
            <person name="Achouak W."/>
            <person name="Heulin T."/>
        </authorList>
    </citation>
    <scope>NUCLEOTIDE SEQUENCE [LARGE SCALE GENOMIC DNA]</scope>
    <source>
        <strain evidence="6">ATCC BAA-407 / DSM 14655 / LMG 21543 / TTB310</strain>
    </source>
</reference>
<dbReference type="KEGG" id="rta:Rta_12600"/>
<sequence length="480" mass="52647">MNEKGQSLVFVTHDPLAFDLQLWFESTIEAIAPRLLERVLVTKQDFEECLRSAEQSVRAMDSLEVETDRGAAEVSAVLSLSLATIEATAHPTVRLVDSTLYDALKLGASDIHFEVQGKTLTIKYRIDGVLQAMKRIDSLEAAHQTVSRIKVLSDLDISERRIPQDGRFRVTLDQREIDFRVSIMPNAAGEDAVLRILDRKHLTGQFQSLTLDSLSLEEEVKRFIRHSSSLPYGLLLVTGPTGSGKTTTLYAALSEINTGLDKIVTIEDPIEYQLAGVLQIPVNEKKGLTFAKGLRSVLRHDPDKIMVGEIRDSETAQIAVQAALTGHQVFTTVHANNVFDVLGRFSNMGVDSYSLVAALTGIMAQRLVRLVCPHCAQEEQASPSLGSELGVTAQTEGIKLKQAVGCEHCRGTGYKGRAVIAETLPVDDEIKDLLVKQSPVSTVKRAARDRGFRSLRDSAVALVLRGGTTLEEINRVTPVQ</sequence>
<evidence type="ECO:0000256" key="2">
    <source>
        <dbReference type="ARBA" id="ARBA00022741"/>
    </source>
</evidence>
<dbReference type="SUPFAM" id="SSF52540">
    <property type="entry name" value="P-loop containing nucleoside triphosphate hydrolases"/>
    <property type="match status" value="1"/>
</dbReference>
<dbReference type="eggNOG" id="COG2804">
    <property type="taxonomic scope" value="Bacteria"/>
</dbReference>
<proteinExistence type="inferred from homology"/>
<evidence type="ECO:0000256" key="1">
    <source>
        <dbReference type="ARBA" id="ARBA00006611"/>
    </source>
</evidence>
<dbReference type="PROSITE" id="PS00662">
    <property type="entry name" value="T2SP_E"/>
    <property type="match status" value="1"/>
</dbReference>
<dbReference type="AlphaFoldDB" id="F5Y2I6"/>
<reference evidence="6" key="1">
    <citation type="submission" date="2006-01" db="EMBL/GenBank/DDBJ databases">
        <title>Genome of the cyst-dividing bacterium Ramlibacter tataouinensis.</title>
        <authorList>
            <person name="Barakat M."/>
            <person name="Ortet P."/>
            <person name="De Luca G."/>
            <person name="Jourlin-Castelli C."/>
            <person name="Ansaldi M."/>
            <person name="Py B."/>
            <person name="Fichant G."/>
            <person name="Coutinho P."/>
            <person name="Voulhoux R."/>
            <person name="Bastien O."/>
            <person name="Roy S."/>
            <person name="Marechal E."/>
            <person name="Henrissat B."/>
            <person name="Quentin Y."/>
            <person name="Noirot P."/>
            <person name="Filloux A."/>
            <person name="Mejean V."/>
            <person name="DuBow M."/>
            <person name="Barras F."/>
            <person name="Heulin T."/>
        </authorList>
    </citation>
    <scope>NUCLEOTIDE SEQUENCE [LARGE SCALE GENOMIC DNA]</scope>
    <source>
        <strain evidence="6">ATCC BAA-407 / DSM 14655 / LMG 21543 / TTB310</strain>
    </source>
</reference>
<dbReference type="Gene3D" id="3.40.50.300">
    <property type="entry name" value="P-loop containing nucleotide triphosphate hydrolases"/>
    <property type="match status" value="1"/>
</dbReference>
<evidence type="ECO:0000313" key="6">
    <source>
        <dbReference type="Proteomes" id="UP000008385"/>
    </source>
</evidence>
<dbReference type="EMBL" id="CP000245">
    <property type="protein sequence ID" value="AEG92349.1"/>
    <property type="molecule type" value="Genomic_DNA"/>
</dbReference>
<dbReference type="CDD" id="cd01129">
    <property type="entry name" value="PulE-GspE-like"/>
    <property type="match status" value="1"/>
</dbReference>
<dbReference type="GO" id="GO:0005886">
    <property type="term" value="C:plasma membrane"/>
    <property type="evidence" value="ECO:0007669"/>
    <property type="project" value="TreeGrafter"/>
</dbReference>
<dbReference type="Gene3D" id="3.30.450.90">
    <property type="match status" value="1"/>
</dbReference>
<dbReference type="InterPro" id="IPR001482">
    <property type="entry name" value="T2SS/T4SS_dom"/>
</dbReference>
<dbReference type="HOGENOM" id="CLU_013446_2_0_4"/>
<dbReference type="Proteomes" id="UP000008385">
    <property type="component" value="Chromosome"/>
</dbReference>
<name>F5Y2I6_RAMTT</name>
<dbReference type="InterPro" id="IPR027417">
    <property type="entry name" value="P-loop_NTPase"/>
</dbReference>
<keyword evidence="6" id="KW-1185">Reference proteome</keyword>
<evidence type="ECO:0000313" key="5">
    <source>
        <dbReference type="EMBL" id="AEG92349.1"/>
    </source>
</evidence>
<keyword evidence="3" id="KW-0067">ATP-binding</keyword>
<dbReference type="Pfam" id="PF00437">
    <property type="entry name" value="T2SSE"/>
    <property type="match status" value="1"/>
</dbReference>
<keyword evidence="2" id="KW-0547">Nucleotide-binding</keyword>
<protein>
    <submittedName>
        <fullName evidence="5">Candidate general secretion pathway protein E (Type II traffic warden ATPase)</fullName>
    </submittedName>
</protein>
<evidence type="ECO:0000256" key="3">
    <source>
        <dbReference type="ARBA" id="ARBA00022840"/>
    </source>
</evidence>
<accession>F5Y2I6</accession>
<evidence type="ECO:0000259" key="4">
    <source>
        <dbReference type="PROSITE" id="PS00662"/>
    </source>
</evidence>
<comment type="similarity">
    <text evidence="1">Belongs to the GSP E family.</text>
</comment>
<dbReference type="GO" id="GO:0005524">
    <property type="term" value="F:ATP binding"/>
    <property type="evidence" value="ECO:0007669"/>
    <property type="project" value="UniProtKB-KW"/>
</dbReference>
<dbReference type="PATRIC" id="fig|365046.3.peg.1286"/>
<dbReference type="PANTHER" id="PTHR30258">
    <property type="entry name" value="TYPE II SECRETION SYSTEM PROTEIN GSPE-RELATED"/>
    <property type="match status" value="1"/>
</dbReference>
<feature type="domain" description="Bacterial type II secretion system protein E" evidence="4">
    <location>
        <begin position="298"/>
        <end position="312"/>
    </location>
</feature>
<dbReference type="STRING" id="365046.Rta_12600"/>
<organism evidence="5 6">
    <name type="scientific">Ramlibacter tataouinensis (strain ATCC BAA-407 / DSM 14655 / LMG 21543 / TTB310)</name>
    <dbReference type="NCBI Taxonomy" id="365046"/>
    <lineage>
        <taxon>Bacteria</taxon>
        <taxon>Pseudomonadati</taxon>
        <taxon>Pseudomonadota</taxon>
        <taxon>Betaproteobacteria</taxon>
        <taxon>Burkholderiales</taxon>
        <taxon>Comamonadaceae</taxon>
        <taxon>Ramlibacter</taxon>
    </lineage>
</organism>